<dbReference type="InterPro" id="IPR009297">
    <property type="entry name" value="DUF952"/>
</dbReference>
<accession>A0A2P2EE15</accession>
<dbReference type="SUPFAM" id="SSF56399">
    <property type="entry name" value="ADP-ribosylation"/>
    <property type="match status" value="1"/>
</dbReference>
<dbReference type="PANTHER" id="PTHR34129">
    <property type="entry name" value="BLR1139 PROTEIN"/>
    <property type="match status" value="1"/>
</dbReference>
<dbReference type="Proteomes" id="UP000245086">
    <property type="component" value="Unassembled WGS sequence"/>
</dbReference>
<gene>
    <name evidence="1" type="ORF">PbB2_02987</name>
</gene>
<sequence>MDRFAYKIESPQAWADAVAAGTYLGSPLDRTDGFIHLSAKEQVRETLTKWFAGQGELILACIDLSVLGDHVRWEASRGGALFPHVYGPLPMHAVVETLVVPVSATGSHVLAETFP</sequence>
<proteinExistence type="predicted"/>
<evidence type="ECO:0000313" key="1">
    <source>
        <dbReference type="EMBL" id="GBF59293.1"/>
    </source>
</evidence>
<dbReference type="Gene3D" id="3.20.170.20">
    <property type="entry name" value="Protein of unknown function DUF952"/>
    <property type="match status" value="1"/>
</dbReference>
<keyword evidence="2" id="KW-1185">Reference proteome</keyword>
<dbReference type="RefSeq" id="WP_108986189.1">
    <property type="nucleotide sequence ID" value="NZ_BFBR01000012.1"/>
</dbReference>
<organism evidence="1 2">
    <name type="scientific">Candidatus Phycosocius bacilliformis</name>
    <dbReference type="NCBI Taxonomy" id="1445552"/>
    <lineage>
        <taxon>Bacteria</taxon>
        <taxon>Pseudomonadati</taxon>
        <taxon>Pseudomonadota</taxon>
        <taxon>Alphaproteobacteria</taxon>
        <taxon>Caulobacterales</taxon>
        <taxon>Caulobacterales incertae sedis</taxon>
        <taxon>Candidatus Phycosocius</taxon>
    </lineage>
</organism>
<evidence type="ECO:0008006" key="3">
    <source>
        <dbReference type="Google" id="ProtNLM"/>
    </source>
</evidence>
<dbReference type="EMBL" id="BFBR01000012">
    <property type="protein sequence ID" value="GBF59293.1"/>
    <property type="molecule type" value="Genomic_DNA"/>
</dbReference>
<protein>
    <recommendedName>
        <fullName evidence="3">DUF952 domain-containing protein</fullName>
    </recommendedName>
</protein>
<comment type="caution">
    <text evidence="1">The sequence shown here is derived from an EMBL/GenBank/DDBJ whole genome shotgun (WGS) entry which is preliminary data.</text>
</comment>
<dbReference type="PANTHER" id="PTHR34129:SF1">
    <property type="entry name" value="DUF952 DOMAIN-CONTAINING PROTEIN"/>
    <property type="match status" value="1"/>
</dbReference>
<evidence type="ECO:0000313" key="2">
    <source>
        <dbReference type="Proteomes" id="UP000245086"/>
    </source>
</evidence>
<reference evidence="1 2" key="1">
    <citation type="journal article" date="2018" name="Genome Announc.">
        <title>Draft Genome Sequence of "Candidatus Phycosocius bacilliformis," an Alphaproteobacterial Ectosymbiont of the Hydrocarbon-Producing Green Alga Botryococcus braunii.</title>
        <authorList>
            <person name="Tanabe Y."/>
            <person name="Yamaguchi H."/>
            <person name="Watanabe M.M."/>
        </authorList>
    </citation>
    <scope>NUCLEOTIDE SEQUENCE [LARGE SCALE GENOMIC DNA]</scope>
    <source>
        <strain evidence="1 2">BOTRYCO-2</strain>
    </source>
</reference>
<dbReference type="OrthoDB" id="9799937at2"/>
<dbReference type="Pfam" id="PF06108">
    <property type="entry name" value="DUF952"/>
    <property type="match status" value="1"/>
</dbReference>
<dbReference type="AlphaFoldDB" id="A0A2P2EE15"/>
<name>A0A2P2EE15_9PROT</name>